<evidence type="ECO:0000313" key="3">
    <source>
        <dbReference type="EMBL" id="KAJ3985474.1"/>
    </source>
</evidence>
<sequence length="441" mass="49702">MPMFANANQFSIHGGIYSNIGRDQINVHEGRSALEVLSEHIKDVGAAHDSALRYPPPRCHPETRKEVQTTILKWIQSRANKLPVCWIYGPAGVGKSAVAQTIAELTATNDLLGASFFFSRHQAGSCAEYLFPSIAYQLAVRIQKFNDAITHTLRENPGVLRSSLDIQFRQLFRNTCRLAGEDWMQHPRVIIIDGLDECKESILQQRIISLIASVLKDHLPFRFLIVSRPEPQIHEAFQTNDMESRLKLLSLDKGSWNTRRDIKTFLETGFDRILTHPRMAHVYFPHPWPAHGVIEDLVEKACGQFLYAKTVLEFVNEDHAHPVEQLSIVLGLKAPFQGHFPFKQLDLLYDRILLSHTDRNKVITILGTLIRLSGLSGLRRWNNHRSGPCIAVIETLSGLQTGEVSLVLRGNIFATNHEQVTFIFTTRPSLPDSVSASPLSS</sequence>
<reference evidence="3" key="1">
    <citation type="submission" date="2022-08" db="EMBL/GenBank/DDBJ databases">
        <authorList>
            <consortium name="DOE Joint Genome Institute"/>
            <person name="Min B."/>
            <person name="Riley R."/>
            <person name="Sierra-Patev S."/>
            <person name="Naranjo-Ortiz M."/>
            <person name="Looney B."/>
            <person name="Konkel Z."/>
            <person name="Slot J.C."/>
            <person name="Sakamoto Y."/>
            <person name="Steenwyk J.L."/>
            <person name="Rokas A."/>
            <person name="Carro J."/>
            <person name="Camarero S."/>
            <person name="Ferreira P."/>
            <person name="Molpeceres G."/>
            <person name="Ruiz-Duenas F.J."/>
            <person name="Serrano A."/>
            <person name="Henrissat B."/>
            <person name="Drula E."/>
            <person name="Hughes K.W."/>
            <person name="Mata J.L."/>
            <person name="Ishikawa N.K."/>
            <person name="Vargas-Isla R."/>
            <person name="Ushijima S."/>
            <person name="Smith C.A."/>
            <person name="Ahrendt S."/>
            <person name="Andreopoulos W."/>
            <person name="He G."/>
            <person name="Labutti K."/>
            <person name="Lipzen A."/>
            <person name="Ng V."/>
            <person name="Sandor L."/>
            <person name="Barry K."/>
            <person name="Martinez A.T."/>
            <person name="Xiao Y."/>
            <person name="Gibbons J.G."/>
            <person name="Terashima K."/>
            <person name="Hibbett D.S."/>
            <person name="Grigoriev I.V."/>
        </authorList>
    </citation>
    <scope>NUCLEOTIDE SEQUENCE</scope>
    <source>
        <strain evidence="3">TFB7829</strain>
    </source>
</reference>
<evidence type="ECO:0000259" key="2">
    <source>
        <dbReference type="PROSITE" id="PS50837"/>
    </source>
</evidence>
<evidence type="ECO:0000313" key="4">
    <source>
        <dbReference type="Proteomes" id="UP001163850"/>
    </source>
</evidence>
<gene>
    <name evidence="3" type="ORF">F5890DRAFT_1149005</name>
</gene>
<evidence type="ECO:0000256" key="1">
    <source>
        <dbReference type="ARBA" id="ARBA00022737"/>
    </source>
</evidence>
<dbReference type="Proteomes" id="UP001163850">
    <property type="component" value="Unassembled WGS sequence"/>
</dbReference>
<dbReference type="InterPro" id="IPR007111">
    <property type="entry name" value="NACHT_NTPase"/>
</dbReference>
<keyword evidence="1" id="KW-0677">Repeat</keyword>
<accession>A0AA38Q131</accession>
<dbReference type="Pfam" id="PF24883">
    <property type="entry name" value="NPHP3_N"/>
    <property type="match status" value="1"/>
</dbReference>
<dbReference type="InterPro" id="IPR056884">
    <property type="entry name" value="NPHP3-like_N"/>
</dbReference>
<organism evidence="3 4">
    <name type="scientific">Lentinula detonsa</name>
    <dbReference type="NCBI Taxonomy" id="2804962"/>
    <lineage>
        <taxon>Eukaryota</taxon>
        <taxon>Fungi</taxon>
        <taxon>Dikarya</taxon>
        <taxon>Basidiomycota</taxon>
        <taxon>Agaricomycotina</taxon>
        <taxon>Agaricomycetes</taxon>
        <taxon>Agaricomycetidae</taxon>
        <taxon>Agaricales</taxon>
        <taxon>Marasmiineae</taxon>
        <taxon>Omphalotaceae</taxon>
        <taxon>Lentinula</taxon>
    </lineage>
</organism>
<dbReference type="PROSITE" id="PS50837">
    <property type="entry name" value="NACHT"/>
    <property type="match status" value="1"/>
</dbReference>
<dbReference type="SUPFAM" id="SSF52540">
    <property type="entry name" value="P-loop containing nucleoside triphosphate hydrolases"/>
    <property type="match status" value="1"/>
</dbReference>
<name>A0AA38Q131_9AGAR</name>
<dbReference type="PANTHER" id="PTHR10039:SF14">
    <property type="entry name" value="NACHT DOMAIN-CONTAINING PROTEIN"/>
    <property type="match status" value="1"/>
</dbReference>
<dbReference type="PANTHER" id="PTHR10039">
    <property type="entry name" value="AMELOGENIN"/>
    <property type="match status" value="1"/>
</dbReference>
<dbReference type="Gene3D" id="3.40.50.300">
    <property type="entry name" value="P-loop containing nucleotide triphosphate hydrolases"/>
    <property type="match status" value="1"/>
</dbReference>
<dbReference type="AlphaFoldDB" id="A0AA38Q131"/>
<proteinExistence type="predicted"/>
<dbReference type="InterPro" id="IPR027417">
    <property type="entry name" value="P-loop_NTPase"/>
</dbReference>
<dbReference type="EMBL" id="MU801961">
    <property type="protein sequence ID" value="KAJ3985474.1"/>
    <property type="molecule type" value="Genomic_DNA"/>
</dbReference>
<feature type="domain" description="NACHT" evidence="2">
    <location>
        <begin position="83"/>
        <end position="229"/>
    </location>
</feature>
<protein>
    <recommendedName>
        <fullName evidence="2">NACHT domain-containing protein</fullName>
    </recommendedName>
</protein>
<comment type="caution">
    <text evidence="3">The sequence shown here is derived from an EMBL/GenBank/DDBJ whole genome shotgun (WGS) entry which is preliminary data.</text>
</comment>